<feature type="compositionally biased region" description="Basic and acidic residues" evidence="2">
    <location>
        <begin position="2207"/>
        <end position="2232"/>
    </location>
</feature>
<reference evidence="4 5" key="1">
    <citation type="journal article" date="2004" name="Science">
        <title>The genome of the diatom Thalassiosira pseudonana: ecology, evolution, and metabolism.</title>
        <authorList>
            <person name="Armbrust E.V."/>
            <person name="Berges J.A."/>
            <person name="Bowler C."/>
            <person name="Green B.R."/>
            <person name="Martinez D."/>
            <person name="Putnam N.H."/>
            <person name="Zhou S."/>
            <person name="Allen A.E."/>
            <person name="Apt K.E."/>
            <person name="Bechner M."/>
            <person name="Brzezinski M.A."/>
            <person name="Chaal B.K."/>
            <person name="Chiovitti A."/>
            <person name="Davis A.K."/>
            <person name="Demarest M.S."/>
            <person name="Detter J.C."/>
            <person name="Glavina T."/>
            <person name="Goodstein D."/>
            <person name="Hadi M.Z."/>
            <person name="Hellsten U."/>
            <person name="Hildebrand M."/>
            <person name="Jenkins B.D."/>
            <person name="Jurka J."/>
            <person name="Kapitonov V.V."/>
            <person name="Kroger N."/>
            <person name="Lau W.W."/>
            <person name="Lane T.W."/>
            <person name="Larimer F.W."/>
            <person name="Lippmeier J.C."/>
            <person name="Lucas S."/>
            <person name="Medina M."/>
            <person name="Montsant A."/>
            <person name="Obornik M."/>
            <person name="Parker M.S."/>
            <person name="Palenik B."/>
            <person name="Pazour G.J."/>
            <person name="Richardson P.M."/>
            <person name="Rynearson T.A."/>
            <person name="Saito M.A."/>
            <person name="Schwartz D.C."/>
            <person name="Thamatrakoln K."/>
            <person name="Valentin K."/>
            <person name="Vardi A."/>
            <person name="Wilkerson F.P."/>
            <person name="Rokhsar D.S."/>
        </authorList>
    </citation>
    <scope>NUCLEOTIDE SEQUENCE [LARGE SCALE GENOMIC DNA]</scope>
    <source>
        <strain evidence="4 5">CCMP1335</strain>
    </source>
</reference>
<name>B8CF96_THAPS</name>
<organism evidence="4 5">
    <name type="scientific">Thalassiosira pseudonana</name>
    <name type="common">Marine diatom</name>
    <name type="synonym">Cyclotella nana</name>
    <dbReference type="NCBI Taxonomy" id="35128"/>
    <lineage>
        <taxon>Eukaryota</taxon>
        <taxon>Sar</taxon>
        <taxon>Stramenopiles</taxon>
        <taxon>Ochrophyta</taxon>
        <taxon>Bacillariophyta</taxon>
        <taxon>Coscinodiscophyceae</taxon>
        <taxon>Thalassiosirophycidae</taxon>
        <taxon>Thalassiosirales</taxon>
        <taxon>Thalassiosiraceae</taxon>
        <taxon>Thalassiosira</taxon>
    </lineage>
</organism>
<feature type="compositionally biased region" description="Low complexity" evidence="2">
    <location>
        <begin position="181"/>
        <end position="195"/>
    </location>
</feature>
<keyword evidence="1" id="KW-0175">Coiled coil</keyword>
<feature type="coiled-coil region" evidence="1">
    <location>
        <begin position="1072"/>
        <end position="1285"/>
    </location>
</feature>
<feature type="compositionally biased region" description="Polar residues" evidence="2">
    <location>
        <begin position="155"/>
        <end position="164"/>
    </location>
</feature>
<feature type="compositionally biased region" description="Polar residues" evidence="2">
    <location>
        <begin position="1970"/>
        <end position="1979"/>
    </location>
</feature>
<dbReference type="KEGG" id="tps:THAPSDRAFT_25687"/>
<accession>B8CF96</accession>
<feature type="compositionally biased region" description="Basic residues" evidence="2">
    <location>
        <begin position="1880"/>
        <end position="1890"/>
    </location>
</feature>
<feature type="region of interest" description="Disordered" evidence="2">
    <location>
        <begin position="152"/>
        <end position="212"/>
    </location>
</feature>
<evidence type="ECO:0000256" key="1">
    <source>
        <dbReference type="SAM" id="Coils"/>
    </source>
</evidence>
<feature type="compositionally biased region" description="Basic residues" evidence="2">
    <location>
        <begin position="1815"/>
        <end position="1824"/>
    </location>
</feature>
<protein>
    <recommendedName>
        <fullName evidence="3">Nucleoprotein TPR/MLP1-2 domain-containing protein</fullName>
    </recommendedName>
</protein>
<reference evidence="4 5" key="2">
    <citation type="journal article" date="2008" name="Nature">
        <title>The Phaeodactylum genome reveals the evolutionary history of diatom genomes.</title>
        <authorList>
            <person name="Bowler C."/>
            <person name="Allen A.E."/>
            <person name="Badger J.H."/>
            <person name="Grimwood J."/>
            <person name="Jabbari K."/>
            <person name="Kuo A."/>
            <person name="Maheswari U."/>
            <person name="Martens C."/>
            <person name="Maumus F."/>
            <person name="Otillar R.P."/>
            <person name="Rayko E."/>
            <person name="Salamov A."/>
            <person name="Vandepoele K."/>
            <person name="Beszteri B."/>
            <person name="Gruber A."/>
            <person name="Heijde M."/>
            <person name="Katinka M."/>
            <person name="Mock T."/>
            <person name="Valentin K."/>
            <person name="Verret F."/>
            <person name="Berges J.A."/>
            <person name="Brownlee C."/>
            <person name="Cadoret J.P."/>
            <person name="Chiovitti A."/>
            <person name="Choi C.J."/>
            <person name="Coesel S."/>
            <person name="De Martino A."/>
            <person name="Detter J.C."/>
            <person name="Durkin C."/>
            <person name="Falciatore A."/>
            <person name="Fournet J."/>
            <person name="Haruta M."/>
            <person name="Huysman M.J."/>
            <person name="Jenkins B.D."/>
            <person name="Jiroutova K."/>
            <person name="Jorgensen R.E."/>
            <person name="Joubert Y."/>
            <person name="Kaplan A."/>
            <person name="Kroger N."/>
            <person name="Kroth P.G."/>
            <person name="La Roche J."/>
            <person name="Lindquist E."/>
            <person name="Lommer M."/>
            <person name="Martin-Jezequel V."/>
            <person name="Lopez P.J."/>
            <person name="Lucas S."/>
            <person name="Mangogna M."/>
            <person name="McGinnis K."/>
            <person name="Medlin L.K."/>
            <person name="Montsant A."/>
            <person name="Oudot-Le Secq M.P."/>
            <person name="Napoli C."/>
            <person name="Obornik M."/>
            <person name="Parker M.S."/>
            <person name="Petit J.L."/>
            <person name="Porcel B.M."/>
            <person name="Poulsen N."/>
            <person name="Robison M."/>
            <person name="Rychlewski L."/>
            <person name="Rynearson T.A."/>
            <person name="Schmutz J."/>
            <person name="Shapiro H."/>
            <person name="Siaut M."/>
            <person name="Stanley M."/>
            <person name="Sussman M.R."/>
            <person name="Taylor A.R."/>
            <person name="Vardi A."/>
            <person name="von Dassow P."/>
            <person name="Vyverman W."/>
            <person name="Willis A."/>
            <person name="Wyrwicz L.S."/>
            <person name="Rokhsar D.S."/>
            <person name="Weissenbach J."/>
            <person name="Armbrust E.V."/>
            <person name="Green B.R."/>
            <person name="Van de Peer Y."/>
            <person name="Grigoriev I.V."/>
        </authorList>
    </citation>
    <scope>NUCLEOTIDE SEQUENCE [LARGE SCALE GENOMIC DNA]</scope>
    <source>
        <strain evidence="4 5">CCMP1335</strain>
    </source>
</reference>
<feature type="region of interest" description="Disordered" evidence="2">
    <location>
        <begin position="1445"/>
        <end position="1467"/>
    </location>
</feature>
<feature type="coiled-coil region" evidence="1">
    <location>
        <begin position="1399"/>
        <end position="1426"/>
    </location>
</feature>
<dbReference type="GeneID" id="7449477"/>
<dbReference type="GO" id="GO:0017056">
    <property type="term" value="F:structural constituent of nuclear pore"/>
    <property type="evidence" value="ECO:0000318"/>
    <property type="project" value="GO_Central"/>
</dbReference>
<evidence type="ECO:0000313" key="4">
    <source>
        <dbReference type="EMBL" id="EED87590.1"/>
    </source>
</evidence>
<evidence type="ECO:0000313" key="5">
    <source>
        <dbReference type="Proteomes" id="UP000001449"/>
    </source>
</evidence>
<feature type="compositionally biased region" description="Low complexity" evidence="2">
    <location>
        <begin position="1825"/>
        <end position="1864"/>
    </location>
</feature>
<feature type="coiled-coil region" evidence="1">
    <location>
        <begin position="519"/>
        <end position="590"/>
    </location>
</feature>
<dbReference type="GO" id="GO:0005643">
    <property type="term" value="C:nuclear pore"/>
    <property type="evidence" value="ECO:0000318"/>
    <property type="project" value="GO_Central"/>
</dbReference>
<dbReference type="PANTHER" id="PTHR18898">
    <property type="entry name" value="NUCLEOPROTEIN TPR-RELATED"/>
    <property type="match status" value="1"/>
</dbReference>
<dbReference type="InParanoid" id="B8CF96"/>
<feature type="compositionally biased region" description="Basic and acidic residues" evidence="2">
    <location>
        <begin position="49"/>
        <end position="58"/>
    </location>
</feature>
<dbReference type="Pfam" id="PF07926">
    <property type="entry name" value="TPR_MLP1_2"/>
    <property type="match status" value="1"/>
</dbReference>
<dbReference type="OMA" id="HAQQNYE"/>
<gene>
    <name evidence="4" type="ORF">THAPSDRAFT_25687</name>
</gene>
<dbReference type="Proteomes" id="UP000001449">
    <property type="component" value="Chromosome 22"/>
</dbReference>
<feature type="compositionally biased region" description="Basic and acidic residues" evidence="2">
    <location>
        <begin position="1980"/>
        <end position="1992"/>
    </location>
</feature>
<dbReference type="GO" id="GO:0006406">
    <property type="term" value="P:mRNA export from nucleus"/>
    <property type="evidence" value="ECO:0000318"/>
    <property type="project" value="GO_Central"/>
</dbReference>
<dbReference type="RefSeq" id="XP_002294810.1">
    <property type="nucleotide sequence ID" value="XM_002294774.1"/>
</dbReference>
<sequence>MSSNKGSDAAGGGGDDGKKDTAQPPPAAEVVNVDDGSDATPAAPNSTAKGDDGKDAAKEAAAAAMMSLEQGTADADAAATMSPPPSKSATTPRLAGFADATPSWKKTFAAGPSLKGFADATKKATSPVKKVAASAPSVVAGIKRPTMVSAVANKTPPNASSTVAAKSPGKSPPSTVATVVGGKSPSTTTTAAAVSTGGGGGGGAPQQSGETTVPNTLDFVMVDSTSPAKKAGGNAAVVTTDTAAPPPTTATTNNTARLHSLSLNTTALLSTLESKYATLQSSHSTLTTSLSKSIAENTQLTSKLRELQQMLDLKEKEGKEEVQRLTGVVEREKSGRMEFERNLRHCEERVDRLEAEGDGLRKEISRLTQSNEQYTTLLNQVQSQHSLSTSTVIPLKLEITRLKQELDATTSHSNYVDSELASRNETISTLKNGHASEVRTLRGELDHVKLELAQRQRELSSSRMGMESTLSELEKIRCKLQEKEYAFAEEREVMQQDLNKERELVTLKEQRMLLAEDQRDSLMREVESLKVLAREAEEESMGKDAELQRRLAEAVESAVRKVREQEEERRLRLEERLAVAEEAKQKFEEDILNKNTPLRRRRRMITEGGEQMISLAITDGDVMGEGPLSLTDIYTRLAETEDDLRAEQHENKKLKILIERIHRDVASKTPIFHQKQMELESALDEMHDMKERLDYARREVMDIRADNQDLEVKNQQMERECQALRRENVDLATQVQRLLQRGSGGGNAAGFGGDDVVTFDSVQTLQQQNQNLLRDHHTMTDKIQTLENHITNNPEKIELDQLKEEVVTLREEREKQSKLVAGIVHQRDLYRALVAKNDAPLIESGAGEHQLAIADARAEQLPMIEAKNRELVEEVAKLRADVSCSKHEVEALEGRLARFDAHADELTTSNERLRGELTAANATVARMTIDVSHYTGKCERFEASLEAVKGERDSESRGRNQLEELNNKLQTHLEAARSELARKQQQFETASSKMRLLEVQLQNAKSAEERITSEANELRSEIARQGALLASVQRIEASLAAKSEGERDHLAAEVQRLSESISGDATKHSATVQKLEGKVADLELSVKDLSSQKEASAASAAKANLEVSKLKLKIEEINLKSKTVEKELVAAKRKLGGVTIDNSVEEALEAKVATLTAELETTKLDLEKAKERVVNFQSIAKASEEQVVELTAASTKYKDETAANLERLKKAEQSQREAVTELTNDLMAHRGEKDKAVNDLKAKIDSLTVQLTGAKEDASKATARMESMLSEMKCYQLNATNAQNNYERELALHAEARTSLRDARALAESEQRLRVTAEATLDSTKAEFDLEKSAWEAEKLRLEGSVQEAKSRLDDLRSQNNILYDQMTSLSTTVDKFQSDKASELVDDGSGGDSDDKLLSNLRELLRFKQSECAMLEADLASAKRATERERTAADLAKRSLEAARSELKVSRESAQGGDSGASEKELDELRSKLKTAEEQLVLIRESNTMLRKESQKVTKKLAEVQTELDSAKTSASPQKDKLAAMEVEKASLLAEKDSLSREVDAWKNRVHSLVSKFNQIDPEEHAQALARVEQMKEECKSMKGLKDKAEKDSSSAKGLVAQLNKEISSQKASMDAFRTALEKTKAEKEKLSKAAQLNDSKKVAEAQAALKASKAELDASNARLSNFKDMLRKMQVGLKSAKDAEDKAKSTEKALQKEITELKHKLAVAESSQTKGGESATEAKVEDQTPVVEQPKTVATETPAVPEKKIETTTTTTTTASDVIKPDETADATKAAPVVDATEATPLVEEKPSEVAASSEMKVDASEKAPVAATKKKGKKRKAAVPQKNAAPSDSSSAPPQKKSATQDAAASAKASGEKTGASESIKSTTHTKQAPVPPKKKIVLKKKAAAKETPASTPAAVTNIAPAATAKTTAASTKEEEMKLKMLLLKKRKAEAAQRLQVAKKKKETEAIETAAAVEESEKISKESAPSITSASEDTPKETESNDKPVAKAVPALSSPRPLPPVPEKDEPKEEMREPTTAAVDDKKDTAAVGSSTSVAGATGVGGIPAAVPPAAEPDCPKPSFFGESSTTAAPTAIFGIAAPSTKSIFVGGAVKSSNEAKKAESPDAEAQPAAAKGAFLNLTPPGKAKAAQFVFGNSANITLPVPASSPFGVFSGIQKTTMGSTPFGSGFGGIATPFGGQKASAAGVEQKKEDSGAATETTQPDEKKEKGEVAEEECATKKDPVAKKA</sequence>
<feature type="region of interest" description="Disordered" evidence="2">
    <location>
        <begin position="1"/>
        <end position="94"/>
    </location>
</feature>
<feature type="domain" description="Nucleoprotein TPR/MLP1-2" evidence="3">
    <location>
        <begin position="1243"/>
        <end position="1370"/>
    </location>
</feature>
<feature type="coiled-coil region" evidence="1">
    <location>
        <begin position="861"/>
        <end position="923"/>
    </location>
</feature>
<feature type="coiled-coil region" evidence="1">
    <location>
        <begin position="637"/>
        <end position="819"/>
    </location>
</feature>
<feature type="coiled-coil region" evidence="1">
    <location>
        <begin position="1339"/>
        <end position="1366"/>
    </location>
</feature>
<keyword evidence="5" id="KW-1185">Reference proteome</keyword>
<dbReference type="PANTHER" id="PTHR18898:SF2">
    <property type="entry name" value="NUCLEOPROTEIN TPR"/>
    <property type="match status" value="1"/>
</dbReference>
<proteinExistence type="predicted"/>
<dbReference type="GO" id="GO:0006606">
    <property type="term" value="P:protein import into nucleus"/>
    <property type="evidence" value="ECO:0007669"/>
    <property type="project" value="InterPro"/>
</dbReference>
<feature type="compositionally biased region" description="Low complexity" evidence="2">
    <location>
        <begin position="2033"/>
        <end position="2052"/>
    </location>
</feature>
<feature type="coiled-coil region" evidence="1">
    <location>
        <begin position="290"/>
        <end position="384"/>
    </location>
</feature>
<evidence type="ECO:0000259" key="3">
    <source>
        <dbReference type="Pfam" id="PF07926"/>
    </source>
</evidence>
<dbReference type="InterPro" id="IPR012929">
    <property type="entry name" value="Nucleoprot-TPR/MLP1-2_dom"/>
</dbReference>
<feature type="compositionally biased region" description="Basic and acidic residues" evidence="2">
    <location>
        <begin position="2009"/>
        <end position="2032"/>
    </location>
</feature>
<dbReference type="HOGENOM" id="CLU_230886_0_0_1"/>
<evidence type="ECO:0000256" key="2">
    <source>
        <dbReference type="SAM" id="MobiDB-lite"/>
    </source>
</evidence>
<feature type="region of interest" description="Disordered" evidence="2">
    <location>
        <begin position="1707"/>
        <end position="1900"/>
    </location>
</feature>
<feature type="region of interest" description="Disordered" evidence="2">
    <location>
        <begin position="1943"/>
        <end position="2071"/>
    </location>
</feature>
<feature type="region of interest" description="Disordered" evidence="2">
    <location>
        <begin position="2181"/>
        <end position="2232"/>
    </location>
</feature>
<dbReference type="eggNOG" id="KOG4674">
    <property type="taxonomic scope" value="Eukaryota"/>
</dbReference>
<dbReference type="EMBL" id="CM000653">
    <property type="protein sequence ID" value="EED87590.1"/>
    <property type="molecule type" value="Genomic_DNA"/>
</dbReference>
<dbReference type="STRING" id="35128.B8CF96"/>
<dbReference type="PaxDb" id="35128-Thaps25687"/>
<dbReference type="Gene3D" id="1.20.120.330">
    <property type="entry name" value="Nucleotidyltransferases domain 2"/>
    <property type="match status" value="1"/>
</dbReference>
<feature type="coiled-coil region" evidence="1">
    <location>
        <begin position="959"/>
        <end position="1021"/>
    </location>
</feature>